<reference evidence="3 4" key="1">
    <citation type="submission" date="2016-10" db="EMBL/GenBank/DDBJ databases">
        <authorList>
            <person name="de Groot N.N."/>
        </authorList>
    </citation>
    <scope>NUCLEOTIDE SEQUENCE [LARGE SCALE GENOMIC DNA]</scope>
    <source>
        <strain evidence="3 4">CGMCC 4.5598</strain>
    </source>
</reference>
<evidence type="ECO:0000259" key="2">
    <source>
        <dbReference type="PROSITE" id="PS50943"/>
    </source>
</evidence>
<dbReference type="AlphaFoldDB" id="A0A1I0FUF4"/>
<dbReference type="InterPro" id="IPR000943">
    <property type="entry name" value="RNA_pol_sigma70"/>
</dbReference>
<dbReference type="PROSITE" id="PS00716">
    <property type="entry name" value="SIGMA70_2"/>
    <property type="match status" value="1"/>
</dbReference>
<evidence type="ECO:0000313" key="3">
    <source>
        <dbReference type="EMBL" id="SET61854.1"/>
    </source>
</evidence>
<protein>
    <submittedName>
        <fullName evidence="3">Helix-turn-helix domain-containing protein</fullName>
    </submittedName>
</protein>
<feature type="domain" description="HTH cro/C1-type" evidence="2">
    <location>
        <begin position="43"/>
        <end position="98"/>
    </location>
</feature>
<dbReference type="GO" id="GO:0003677">
    <property type="term" value="F:DNA binding"/>
    <property type="evidence" value="ECO:0007669"/>
    <property type="project" value="InterPro"/>
</dbReference>
<dbReference type="Pfam" id="PF01381">
    <property type="entry name" value="HTH_3"/>
    <property type="match status" value="1"/>
</dbReference>
<dbReference type="OrthoDB" id="3397486at2"/>
<dbReference type="Proteomes" id="UP000199361">
    <property type="component" value="Unassembled WGS sequence"/>
</dbReference>
<feature type="compositionally biased region" description="Basic and acidic residues" evidence="1">
    <location>
        <begin position="1"/>
        <end position="23"/>
    </location>
</feature>
<dbReference type="CDD" id="cd00093">
    <property type="entry name" value="HTH_XRE"/>
    <property type="match status" value="1"/>
</dbReference>
<evidence type="ECO:0000313" key="4">
    <source>
        <dbReference type="Proteomes" id="UP000199361"/>
    </source>
</evidence>
<dbReference type="SMART" id="SM00530">
    <property type="entry name" value="HTH_XRE"/>
    <property type="match status" value="1"/>
</dbReference>
<dbReference type="RefSeq" id="WP_091080217.1">
    <property type="nucleotide sequence ID" value="NZ_FOHX01000003.1"/>
</dbReference>
<accession>A0A1I0FUF4</accession>
<dbReference type="STRING" id="568860.SAMN05421811_103617"/>
<evidence type="ECO:0000256" key="1">
    <source>
        <dbReference type="SAM" id="MobiDB-lite"/>
    </source>
</evidence>
<gene>
    <name evidence="3" type="ORF">SAMN05421811_103617</name>
</gene>
<sequence>MSSARRWQDVKAEAHRRHPELADPGRQAKARAELDAYIAGHHLKELRKATGKTQAEVAQILGVSQSRISQIENGNIEAMELETLRAYAVALGGHLDITISVGPHSVKVA</sequence>
<dbReference type="PROSITE" id="PS50943">
    <property type="entry name" value="HTH_CROC1"/>
    <property type="match status" value="1"/>
</dbReference>
<keyword evidence="4" id="KW-1185">Reference proteome</keyword>
<dbReference type="SUPFAM" id="SSF47413">
    <property type="entry name" value="lambda repressor-like DNA-binding domains"/>
    <property type="match status" value="1"/>
</dbReference>
<dbReference type="InterPro" id="IPR010982">
    <property type="entry name" value="Lambda_DNA-bd_dom_sf"/>
</dbReference>
<dbReference type="Gene3D" id="1.10.260.40">
    <property type="entry name" value="lambda repressor-like DNA-binding domains"/>
    <property type="match status" value="1"/>
</dbReference>
<proteinExistence type="predicted"/>
<name>A0A1I0FUF4_9ACTN</name>
<dbReference type="GO" id="GO:0006352">
    <property type="term" value="P:DNA-templated transcription initiation"/>
    <property type="evidence" value="ECO:0007669"/>
    <property type="project" value="InterPro"/>
</dbReference>
<feature type="region of interest" description="Disordered" evidence="1">
    <location>
        <begin position="1"/>
        <end position="27"/>
    </location>
</feature>
<dbReference type="InterPro" id="IPR001387">
    <property type="entry name" value="Cro/C1-type_HTH"/>
</dbReference>
<organism evidence="3 4">
    <name type="scientific">Nonomuraea wenchangensis</name>
    <dbReference type="NCBI Taxonomy" id="568860"/>
    <lineage>
        <taxon>Bacteria</taxon>
        <taxon>Bacillati</taxon>
        <taxon>Actinomycetota</taxon>
        <taxon>Actinomycetes</taxon>
        <taxon>Streptosporangiales</taxon>
        <taxon>Streptosporangiaceae</taxon>
        <taxon>Nonomuraea</taxon>
    </lineage>
</organism>
<dbReference type="GO" id="GO:0003700">
    <property type="term" value="F:DNA-binding transcription factor activity"/>
    <property type="evidence" value="ECO:0007669"/>
    <property type="project" value="InterPro"/>
</dbReference>
<dbReference type="EMBL" id="FOHX01000003">
    <property type="protein sequence ID" value="SET61854.1"/>
    <property type="molecule type" value="Genomic_DNA"/>
</dbReference>